<dbReference type="OMA" id="ATMPIFN"/>
<dbReference type="GO" id="GO:0006665">
    <property type="term" value="P:sphingolipid metabolic process"/>
    <property type="evidence" value="ECO:0007669"/>
    <property type="project" value="EnsemblPlants"/>
</dbReference>
<dbReference type="GO" id="GO:0042761">
    <property type="term" value="P:very long-chain fatty acid biosynthetic process"/>
    <property type="evidence" value="ECO:0007669"/>
    <property type="project" value="TreeGrafter"/>
</dbReference>
<evidence type="ECO:0000256" key="3">
    <source>
        <dbReference type="ARBA" id="ARBA00022516"/>
    </source>
</evidence>
<dbReference type="Pfam" id="PF02544">
    <property type="entry name" value="Steroid_dh"/>
    <property type="match status" value="1"/>
</dbReference>
<feature type="transmembrane region" description="Helical" evidence="9">
    <location>
        <begin position="93"/>
        <end position="111"/>
    </location>
</feature>
<feature type="domain" description="3-oxo-5-alpha-steroid 4-dehydrogenase C-terminal" evidence="10">
    <location>
        <begin position="157"/>
        <end position="307"/>
    </location>
</feature>
<dbReference type="AlphaFoldDB" id="A0A388JLL0"/>
<evidence type="ECO:0000313" key="11">
    <source>
        <dbReference type="EMBL" id="GBG58706.1"/>
    </source>
</evidence>
<feature type="transmembrane region" description="Helical" evidence="9">
    <location>
        <begin position="260"/>
        <end position="279"/>
    </location>
</feature>
<dbReference type="GO" id="GO:0016627">
    <property type="term" value="F:oxidoreductase activity, acting on the CH-CH group of donors"/>
    <property type="evidence" value="ECO:0007669"/>
    <property type="project" value="InterPro"/>
</dbReference>
<dbReference type="Proteomes" id="UP000265515">
    <property type="component" value="Unassembled WGS sequence"/>
</dbReference>
<dbReference type="OrthoDB" id="540503at2759"/>
<dbReference type="EMBL" id="BFEA01000001">
    <property type="protein sequence ID" value="GBG58706.1"/>
    <property type="molecule type" value="Genomic_DNA"/>
</dbReference>
<dbReference type="PANTHER" id="PTHR10556:SF28">
    <property type="entry name" value="VERY-LONG-CHAIN ENOYL-COA REDUCTASE"/>
    <property type="match status" value="1"/>
</dbReference>
<keyword evidence="4 9" id="KW-0812">Transmembrane</keyword>
<dbReference type="InterPro" id="IPR039357">
    <property type="entry name" value="SRD5A/TECR"/>
</dbReference>
<keyword evidence="8 9" id="KW-0472">Membrane</keyword>
<feature type="transmembrane region" description="Helical" evidence="9">
    <location>
        <begin position="194"/>
        <end position="215"/>
    </location>
</feature>
<keyword evidence="12" id="KW-1185">Reference proteome</keyword>
<dbReference type="GO" id="GO:0010025">
    <property type="term" value="P:wax biosynthetic process"/>
    <property type="evidence" value="ECO:0007669"/>
    <property type="project" value="EnsemblPlants"/>
</dbReference>
<evidence type="ECO:0000256" key="9">
    <source>
        <dbReference type="SAM" id="Phobius"/>
    </source>
</evidence>
<dbReference type="PROSITE" id="PS50244">
    <property type="entry name" value="S5A_REDUCTASE"/>
    <property type="match status" value="1"/>
</dbReference>
<reference evidence="11 12" key="1">
    <citation type="journal article" date="2018" name="Cell">
        <title>The Chara Genome: Secondary Complexity and Implications for Plant Terrestrialization.</title>
        <authorList>
            <person name="Nishiyama T."/>
            <person name="Sakayama H."/>
            <person name="Vries J.D."/>
            <person name="Buschmann H."/>
            <person name="Saint-Marcoux D."/>
            <person name="Ullrich K.K."/>
            <person name="Haas F.B."/>
            <person name="Vanderstraeten L."/>
            <person name="Becker D."/>
            <person name="Lang D."/>
            <person name="Vosolsobe S."/>
            <person name="Rombauts S."/>
            <person name="Wilhelmsson P.K.I."/>
            <person name="Janitza P."/>
            <person name="Kern R."/>
            <person name="Heyl A."/>
            <person name="Rumpler F."/>
            <person name="Villalobos L.I.A.C."/>
            <person name="Clay J.M."/>
            <person name="Skokan R."/>
            <person name="Toyoda A."/>
            <person name="Suzuki Y."/>
            <person name="Kagoshima H."/>
            <person name="Schijlen E."/>
            <person name="Tajeshwar N."/>
            <person name="Catarino B."/>
            <person name="Hetherington A.J."/>
            <person name="Saltykova A."/>
            <person name="Bonnot C."/>
            <person name="Breuninger H."/>
            <person name="Symeonidi A."/>
            <person name="Radhakrishnan G.V."/>
            <person name="Van Nieuwerburgh F."/>
            <person name="Deforce D."/>
            <person name="Chang C."/>
            <person name="Karol K.G."/>
            <person name="Hedrich R."/>
            <person name="Ulvskov P."/>
            <person name="Glockner G."/>
            <person name="Delwiche C.F."/>
            <person name="Petrasek J."/>
            <person name="Van de Peer Y."/>
            <person name="Friml J."/>
            <person name="Beilby M."/>
            <person name="Dolan L."/>
            <person name="Kohara Y."/>
            <person name="Sugano S."/>
            <person name="Fujiyama A."/>
            <person name="Delaux P.-M."/>
            <person name="Quint M."/>
            <person name="TheiBen G."/>
            <person name="Hagemann M."/>
            <person name="Harholt J."/>
            <person name="Dunand C."/>
            <person name="Zachgo S."/>
            <person name="Langdale J."/>
            <person name="Maumus F."/>
            <person name="Straeten D.V.D."/>
            <person name="Gould S.B."/>
            <person name="Rensing S.A."/>
        </authorList>
    </citation>
    <scope>NUCLEOTIDE SEQUENCE [LARGE SCALE GENOMIC DNA]</scope>
    <source>
        <strain evidence="11 12">S276</strain>
    </source>
</reference>
<comment type="subcellular location">
    <subcellularLocation>
        <location evidence="1">Membrane</location>
        <topology evidence="1">Multi-pass membrane protein</topology>
    </subcellularLocation>
</comment>
<dbReference type="CDD" id="cd01801">
    <property type="entry name" value="Ubl_TECR_like"/>
    <property type="match status" value="1"/>
</dbReference>
<comment type="similarity">
    <text evidence="2">Belongs to the steroid 5-alpha reductase family.</text>
</comment>
<proteinExistence type="inferred from homology"/>
<feature type="transmembrane region" description="Helical" evidence="9">
    <location>
        <begin position="168"/>
        <end position="187"/>
    </location>
</feature>
<dbReference type="GO" id="GO:0009922">
    <property type="term" value="F:fatty acid elongase activity"/>
    <property type="evidence" value="ECO:0007669"/>
    <property type="project" value="EnsemblPlants"/>
</dbReference>
<protein>
    <recommendedName>
        <fullName evidence="10">3-oxo-5-alpha-steroid 4-dehydrogenase C-terminal domain-containing protein</fullName>
    </recommendedName>
</protein>
<organism evidence="11 12">
    <name type="scientific">Chara braunii</name>
    <name type="common">Braun's stonewort</name>
    <dbReference type="NCBI Taxonomy" id="69332"/>
    <lineage>
        <taxon>Eukaryota</taxon>
        <taxon>Viridiplantae</taxon>
        <taxon>Streptophyta</taxon>
        <taxon>Charophyceae</taxon>
        <taxon>Charales</taxon>
        <taxon>Characeae</taxon>
        <taxon>Chara</taxon>
    </lineage>
</organism>
<dbReference type="GO" id="GO:1905499">
    <property type="term" value="P:trichome papilla formation"/>
    <property type="evidence" value="ECO:0007669"/>
    <property type="project" value="EnsemblPlants"/>
</dbReference>
<evidence type="ECO:0000256" key="5">
    <source>
        <dbReference type="ARBA" id="ARBA00022989"/>
    </source>
</evidence>
<sequence>MKLTVKTRSGREIFPGGIELDDEATVNDLQKAIHARNKKWYPARQRLTLPPPDNRARPIVLEPGKNLSTYVLPGGHANVVFKDLGPQIGWRTVYFWEYVGPLLIYPLFYFFKDKLYPWYGGRTVTHQAQTAALVYFSFHYVKRILETFFVHRFSKATMPVFNLFKNCGYYWGFGAFIAYFVNHPLYMPVGETQMICGFAFAVVCQLSNLYTHIILKGLRPADGAGGYQIPRGFLFNYITCANYTTEIGGWLGFNIATQTLAGYLFLLAGTYQMALWALARHKRLLKLFDGKDGRPKYPRRWVMLPPFF</sequence>
<evidence type="ECO:0000259" key="10">
    <source>
        <dbReference type="Pfam" id="PF02544"/>
    </source>
</evidence>
<evidence type="ECO:0000256" key="1">
    <source>
        <dbReference type="ARBA" id="ARBA00004141"/>
    </source>
</evidence>
<keyword evidence="5 9" id="KW-1133">Transmembrane helix</keyword>
<dbReference type="PANTHER" id="PTHR10556">
    <property type="entry name" value="3-OXO-5-ALPHA-STEROID 4-DEHYDROGENASE"/>
    <property type="match status" value="1"/>
</dbReference>
<evidence type="ECO:0000313" key="12">
    <source>
        <dbReference type="Proteomes" id="UP000265515"/>
    </source>
</evidence>
<dbReference type="Gramene" id="GBG58706">
    <property type="protein sequence ID" value="GBG58706"/>
    <property type="gene ID" value="CBR_g107"/>
</dbReference>
<evidence type="ECO:0000256" key="2">
    <source>
        <dbReference type="ARBA" id="ARBA00007742"/>
    </source>
</evidence>
<evidence type="ECO:0000256" key="8">
    <source>
        <dbReference type="ARBA" id="ARBA00023136"/>
    </source>
</evidence>
<dbReference type="InterPro" id="IPR001104">
    <property type="entry name" value="3-oxo-5_a-steroid_4-DH_C"/>
</dbReference>
<keyword evidence="7" id="KW-0443">Lipid metabolism</keyword>
<dbReference type="GO" id="GO:0005789">
    <property type="term" value="C:endoplasmic reticulum membrane"/>
    <property type="evidence" value="ECO:0007669"/>
    <property type="project" value="EnsemblPlants"/>
</dbReference>
<name>A0A388JLL0_CHABU</name>
<dbReference type="GO" id="GO:0010091">
    <property type="term" value="P:trichome branching"/>
    <property type="evidence" value="ECO:0007669"/>
    <property type="project" value="EnsemblPlants"/>
</dbReference>
<dbReference type="STRING" id="69332.A0A388JLL0"/>
<evidence type="ECO:0000256" key="4">
    <source>
        <dbReference type="ARBA" id="ARBA00022692"/>
    </source>
</evidence>
<keyword evidence="3" id="KW-0444">Lipid biosynthesis</keyword>
<accession>A0A388JLL0</accession>
<evidence type="ECO:0000256" key="7">
    <source>
        <dbReference type="ARBA" id="ARBA00023098"/>
    </source>
</evidence>
<evidence type="ECO:0000256" key="6">
    <source>
        <dbReference type="ARBA" id="ARBA00023002"/>
    </source>
</evidence>
<gene>
    <name evidence="11" type="ORF">CBR_g107</name>
</gene>
<comment type="caution">
    <text evidence="11">The sequence shown here is derived from an EMBL/GenBank/DDBJ whole genome shotgun (WGS) entry which is preliminary data.</text>
</comment>
<dbReference type="Gene3D" id="3.10.20.90">
    <property type="entry name" value="Phosphatidylinositol 3-kinase Catalytic Subunit, Chain A, domain 1"/>
    <property type="match status" value="1"/>
</dbReference>
<keyword evidence="6" id="KW-0560">Oxidoreductase</keyword>